<dbReference type="Proteomes" id="UP000654471">
    <property type="component" value="Unassembled WGS sequence"/>
</dbReference>
<keyword evidence="3" id="KW-1185">Reference proteome</keyword>
<protein>
    <recommendedName>
        <fullName evidence="4">Integrase</fullName>
    </recommendedName>
</protein>
<evidence type="ECO:0008006" key="4">
    <source>
        <dbReference type="Google" id="ProtNLM"/>
    </source>
</evidence>
<reference evidence="3" key="1">
    <citation type="journal article" date="2019" name="Int. J. Syst. Evol. Microbiol.">
        <title>The Global Catalogue of Microorganisms (GCM) 10K type strain sequencing project: providing services to taxonomists for standard genome sequencing and annotation.</title>
        <authorList>
            <consortium name="The Broad Institute Genomics Platform"/>
            <consortium name="The Broad Institute Genome Sequencing Center for Infectious Disease"/>
            <person name="Wu L."/>
            <person name="Ma J."/>
        </authorList>
    </citation>
    <scope>NUCLEOTIDE SEQUENCE [LARGE SCALE GENOMIC DNA]</scope>
    <source>
        <strain evidence="3">JCM 3399</strain>
    </source>
</reference>
<comment type="caution">
    <text evidence="2">The sequence shown here is derived from an EMBL/GenBank/DDBJ whole genome shotgun (WGS) entry which is preliminary data.</text>
</comment>
<proteinExistence type="predicted"/>
<accession>A0ABQ2UQL9</accession>
<evidence type="ECO:0000313" key="2">
    <source>
        <dbReference type="EMBL" id="GGU49189.1"/>
    </source>
</evidence>
<name>A0ABQ2UQL9_9ACTN</name>
<sequence>MALAVRGSRLITVDGVRYRWAVSPDAAGPAVVAGWADGDGARMATWREHGTVIAPGEVAALIRRAREHGWNPRERGPQHTFRLDAASR</sequence>
<gene>
    <name evidence="2" type="ORF">GCM10010211_11610</name>
</gene>
<organism evidence="2 3">
    <name type="scientific">Streptomyces albospinus</name>
    <dbReference type="NCBI Taxonomy" id="285515"/>
    <lineage>
        <taxon>Bacteria</taxon>
        <taxon>Bacillati</taxon>
        <taxon>Actinomycetota</taxon>
        <taxon>Actinomycetes</taxon>
        <taxon>Kitasatosporales</taxon>
        <taxon>Streptomycetaceae</taxon>
        <taxon>Streptomyces</taxon>
    </lineage>
</organism>
<feature type="region of interest" description="Disordered" evidence="1">
    <location>
        <begin position="69"/>
        <end position="88"/>
    </location>
</feature>
<evidence type="ECO:0000313" key="3">
    <source>
        <dbReference type="Proteomes" id="UP000654471"/>
    </source>
</evidence>
<dbReference type="RefSeq" id="WP_189297053.1">
    <property type="nucleotide sequence ID" value="NZ_BMRP01000003.1"/>
</dbReference>
<dbReference type="EMBL" id="BMRP01000003">
    <property type="protein sequence ID" value="GGU49189.1"/>
    <property type="molecule type" value="Genomic_DNA"/>
</dbReference>
<evidence type="ECO:0000256" key="1">
    <source>
        <dbReference type="SAM" id="MobiDB-lite"/>
    </source>
</evidence>